<keyword evidence="3 7" id="KW-0375">Hydrogen ion transport</keyword>
<evidence type="ECO:0000256" key="1">
    <source>
        <dbReference type="ARBA" id="ARBA00004370"/>
    </source>
</evidence>
<dbReference type="NCBIfam" id="TIGR01145">
    <property type="entry name" value="ATP_synt_delta"/>
    <property type="match status" value="1"/>
</dbReference>
<organism evidence="8 9">
    <name type="scientific">Candidatus Uhrbacteria bacterium RIFCSPHIGHO2_12_FULL_54_23</name>
    <dbReference type="NCBI Taxonomy" id="1802397"/>
    <lineage>
        <taxon>Bacteria</taxon>
        <taxon>Candidatus Uhriibacteriota</taxon>
    </lineage>
</organism>
<accession>A0A1F7UJ09</accession>
<keyword evidence="6 7" id="KW-0066">ATP synthesis</keyword>
<dbReference type="GO" id="GO:0005886">
    <property type="term" value="C:plasma membrane"/>
    <property type="evidence" value="ECO:0007669"/>
    <property type="project" value="UniProtKB-SubCell"/>
</dbReference>
<keyword evidence="2 7" id="KW-0813">Transport</keyword>
<evidence type="ECO:0000256" key="4">
    <source>
        <dbReference type="ARBA" id="ARBA00023065"/>
    </source>
</evidence>
<reference evidence="8 9" key="1">
    <citation type="journal article" date="2016" name="Nat. Commun.">
        <title>Thousands of microbial genomes shed light on interconnected biogeochemical processes in an aquifer system.</title>
        <authorList>
            <person name="Anantharaman K."/>
            <person name="Brown C.T."/>
            <person name="Hug L.A."/>
            <person name="Sharon I."/>
            <person name="Castelle C.J."/>
            <person name="Probst A.J."/>
            <person name="Thomas B.C."/>
            <person name="Singh A."/>
            <person name="Wilkins M.J."/>
            <person name="Karaoz U."/>
            <person name="Brodie E.L."/>
            <person name="Williams K.H."/>
            <person name="Hubbard S.S."/>
            <person name="Banfield J.F."/>
        </authorList>
    </citation>
    <scope>NUCLEOTIDE SEQUENCE [LARGE SCALE GENOMIC DNA]</scope>
</reference>
<keyword evidence="7" id="KW-0139">CF(1)</keyword>
<dbReference type="Proteomes" id="UP000176604">
    <property type="component" value="Unassembled WGS sequence"/>
</dbReference>
<dbReference type="PANTHER" id="PTHR11910">
    <property type="entry name" value="ATP SYNTHASE DELTA CHAIN"/>
    <property type="match status" value="1"/>
</dbReference>
<keyword evidence="5 7" id="KW-0472">Membrane</keyword>
<name>A0A1F7UJ09_9BACT</name>
<protein>
    <recommendedName>
        <fullName evidence="7">ATP synthase subunit delta</fullName>
    </recommendedName>
    <alternativeName>
        <fullName evidence="7">ATP synthase F(1) sector subunit delta</fullName>
    </alternativeName>
    <alternativeName>
        <fullName evidence="7">F-type ATPase subunit delta</fullName>
        <shortName evidence="7">F-ATPase subunit delta</shortName>
    </alternativeName>
</protein>
<comment type="caution">
    <text evidence="8">The sequence shown here is derived from an EMBL/GenBank/DDBJ whole genome shotgun (WGS) entry which is preliminary data.</text>
</comment>
<evidence type="ECO:0000256" key="3">
    <source>
        <dbReference type="ARBA" id="ARBA00022781"/>
    </source>
</evidence>
<sequence length="141" mass="16397">MKLTPRLYAEALYSAVKTASGKELSMIARRFLLLLRRRRHWRMLPQIIRQFDQVLEREEGLIAVRVTTARAHGAEEEREWVRTVVRAVIPEKEKRRVELERAVDPALVGGFVIRVKDKVVDGSVHSFVRQLRDRLQSATRG</sequence>
<evidence type="ECO:0000256" key="2">
    <source>
        <dbReference type="ARBA" id="ARBA00022448"/>
    </source>
</evidence>
<dbReference type="EMBL" id="MGEF01000036">
    <property type="protein sequence ID" value="OGL78252.1"/>
    <property type="molecule type" value="Genomic_DNA"/>
</dbReference>
<gene>
    <name evidence="7" type="primary">atpH</name>
    <name evidence="8" type="ORF">A3J43_03300</name>
</gene>
<comment type="similarity">
    <text evidence="7">Belongs to the ATPase delta chain family.</text>
</comment>
<comment type="subcellular location">
    <subcellularLocation>
        <location evidence="7">Cell membrane</location>
        <topology evidence="7">Peripheral membrane protein</topology>
    </subcellularLocation>
    <subcellularLocation>
        <location evidence="1">Membrane</location>
    </subcellularLocation>
</comment>
<dbReference type="AlphaFoldDB" id="A0A1F7UJ09"/>
<dbReference type="InterPro" id="IPR000711">
    <property type="entry name" value="ATPase_OSCP/dsu"/>
</dbReference>
<dbReference type="Pfam" id="PF00213">
    <property type="entry name" value="OSCP"/>
    <property type="match status" value="1"/>
</dbReference>
<proteinExistence type="inferred from homology"/>
<comment type="function">
    <text evidence="7">This protein is part of the stalk that links CF(0) to CF(1). It either transmits conformational changes from CF(0) to CF(1) or is implicated in proton conduction.</text>
</comment>
<dbReference type="STRING" id="1802397.A3J43_03300"/>
<keyword evidence="4 7" id="KW-0406">Ion transport</keyword>
<evidence type="ECO:0000313" key="8">
    <source>
        <dbReference type="EMBL" id="OGL78252.1"/>
    </source>
</evidence>
<evidence type="ECO:0000313" key="9">
    <source>
        <dbReference type="Proteomes" id="UP000176604"/>
    </source>
</evidence>
<comment type="function">
    <text evidence="7">F(1)F(0) ATP synthase produces ATP from ADP in the presence of a proton or sodium gradient. F-type ATPases consist of two structural domains, F(1) containing the extramembraneous catalytic core and F(0) containing the membrane proton channel, linked together by a central stalk and a peripheral stalk. During catalysis, ATP synthesis in the catalytic domain of F(1) is coupled via a rotary mechanism of the central stalk subunits to proton translocation.</text>
</comment>
<keyword evidence="7" id="KW-1003">Cell membrane</keyword>
<dbReference type="HAMAP" id="MF_01416">
    <property type="entry name" value="ATP_synth_delta_bact"/>
    <property type="match status" value="1"/>
</dbReference>
<evidence type="ECO:0000256" key="7">
    <source>
        <dbReference type="HAMAP-Rule" id="MF_01416"/>
    </source>
</evidence>
<dbReference type="GO" id="GO:0046933">
    <property type="term" value="F:proton-transporting ATP synthase activity, rotational mechanism"/>
    <property type="evidence" value="ECO:0007669"/>
    <property type="project" value="UniProtKB-UniRule"/>
</dbReference>
<evidence type="ECO:0000256" key="5">
    <source>
        <dbReference type="ARBA" id="ARBA00023136"/>
    </source>
</evidence>
<dbReference type="GO" id="GO:0045259">
    <property type="term" value="C:proton-transporting ATP synthase complex"/>
    <property type="evidence" value="ECO:0007669"/>
    <property type="project" value="UniProtKB-KW"/>
</dbReference>
<evidence type="ECO:0000256" key="6">
    <source>
        <dbReference type="ARBA" id="ARBA00023310"/>
    </source>
</evidence>